<accession>A0A2M7XM98</accession>
<dbReference type="Proteomes" id="UP000230062">
    <property type="component" value="Unassembled WGS sequence"/>
</dbReference>
<proteinExistence type="predicted"/>
<evidence type="ECO:0000313" key="2">
    <source>
        <dbReference type="Proteomes" id="UP000230062"/>
    </source>
</evidence>
<dbReference type="EMBL" id="PFWP01000010">
    <property type="protein sequence ID" value="PJA50035.1"/>
    <property type="molecule type" value="Genomic_DNA"/>
</dbReference>
<evidence type="ECO:0000313" key="1">
    <source>
        <dbReference type="EMBL" id="PJA50035.1"/>
    </source>
</evidence>
<comment type="caution">
    <text evidence="1">The sequence shown here is derived from an EMBL/GenBank/DDBJ whole genome shotgun (WGS) entry which is preliminary data.</text>
</comment>
<reference evidence="2" key="1">
    <citation type="submission" date="2017-09" db="EMBL/GenBank/DDBJ databases">
        <title>Depth-based differentiation of microbial function through sediment-hosted aquifers and enrichment of novel symbionts in the deep terrestrial subsurface.</title>
        <authorList>
            <person name="Probst A.J."/>
            <person name="Ladd B."/>
            <person name="Jarett J.K."/>
            <person name="Geller-Mcgrath D.E."/>
            <person name="Sieber C.M.K."/>
            <person name="Emerson J.B."/>
            <person name="Anantharaman K."/>
            <person name="Thomas B.C."/>
            <person name="Malmstrom R."/>
            <person name="Stieglmeier M."/>
            <person name="Klingl A."/>
            <person name="Woyke T."/>
            <person name="Ryan C.M."/>
            <person name="Banfield J.F."/>
        </authorList>
    </citation>
    <scope>NUCLEOTIDE SEQUENCE [LARGE SCALE GENOMIC DNA]</scope>
</reference>
<protein>
    <recommendedName>
        <fullName evidence="3">DUF4258 domain-containing protein</fullName>
    </recommendedName>
</protein>
<sequence length="113" mass="13081">MERKYLNLIFTNHAINRLYNRGISQEKAYETFKNPDGQLPGKIPGSVKFYKSYGPPAGEAGEQRIEIVAKKNEKGEWVVFSCWSKFKEKPVYHYKEPLLQKVIGSLVRKIFKG</sequence>
<gene>
    <name evidence="1" type="ORF">CO169_00250</name>
</gene>
<name>A0A2M7XM98_9BACT</name>
<organism evidence="1 2">
    <name type="scientific">Candidatus Shapirobacteria bacterium CG_4_9_14_3_um_filter_39_13</name>
    <dbReference type="NCBI Taxonomy" id="1974479"/>
    <lineage>
        <taxon>Bacteria</taxon>
        <taxon>Candidatus Shapironibacteriota</taxon>
    </lineage>
</organism>
<evidence type="ECO:0008006" key="3">
    <source>
        <dbReference type="Google" id="ProtNLM"/>
    </source>
</evidence>
<dbReference type="AlphaFoldDB" id="A0A2M7XM98"/>